<dbReference type="EMBL" id="CP002779">
    <property type="protein sequence ID" value="AEH25536.1"/>
    <property type="molecule type" value="Genomic_DNA"/>
</dbReference>
<name>F8AID3_PYRYC</name>
<dbReference type="eggNOG" id="arCOG07334">
    <property type="taxonomic scope" value="Archaea"/>
</dbReference>
<sequence length="82" mass="9702">MKVLASMRSSKRIHVKPDIMIFRGEYYSRRDILKNPPNRAVLIDAKVEITQNDLKQLLEYTSGRHSKEYPRITDMNLNRVIE</sequence>
<gene>
    <name evidence="1" type="ordered locus">PYCH_18810</name>
</gene>
<dbReference type="Proteomes" id="UP000008386">
    <property type="component" value="Chromosome"/>
</dbReference>
<dbReference type="HOGENOM" id="CLU_2550429_0_0_2"/>
<keyword evidence="2" id="KW-1185">Reference proteome</keyword>
<accession>F8AID3</accession>
<evidence type="ECO:0000313" key="1">
    <source>
        <dbReference type="EMBL" id="AEH25536.1"/>
    </source>
</evidence>
<dbReference type="AlphaFoldDB" id="F8AID3"/>
<proteinExistence type="predicted"/>
<evidence type="ECO:0000313" key="2">
    <source>
        <dbReference type="Proteomes" id="UP000008386"/>
    </source>
</evidence>
<protein>
    <submittedName>
        <fullName evidence="1">Uncharacterized protein</fullName>
    </submittedName>
</protein>
<dbReference type="KEGG" id="pya:PYCH_18810"/>
<reference evidence="1 2" key="1">
    <citation type="journal article" date="2011" name="J. Bacteriol.">
        <title>Complete genome sequence of the obligate piezophilic hyperthermophilic archaeon Pyrococcus yayanosii CH1.</title>
        <authorList>
            <person name="Jun X."/>
            <person name="Lupeng L."/>
            <person name="Minjuan X."/>
            <person name="Oger P."/>
            <person name="Fengping W."/>
            <person name="Jebbar M."/>
            <person name="Xiang X."/>
        </authorList>
    </citation>
    <scope>NUCLEOTIDE SEQUENCE [LARGE SCALE GENOMIC DNA]</scope>
    <source>
        <strain evidence="2">CH1 / JCM 16557</strain>
    </source>
</reference>
<dbReference type="STRING" id="529709.PYCH_18810"/>
<organism evidence="1 2">
    <name type="scientific">Pyrococcus yayanosii (strain CH1 / JCM 16557)</name>
    <dbReference type="NCBI Taxonomy" id="529709"/>
    <lineage>
        <taxon>Archaea</taxon>
        <taxon>Methanobacteriati</taxon>
        <taxon>Methanobacteriota</taxon>
        <taxon>Thermococci</taxon>
        <taxon>Thermococcales</taxon>
        <taxon>Thermococcaceae</taxon>
        <taxon>Pyrococcus</taxon>
    </lineage>
</organism>